<evidence type="ECO:0000313" key="7">
    <source>
        <dbReference type="Proteomes" id="UP000009022"/>
    </source>
</evidence>
<dbReference type="InParanoid" id="B3RN08"/>
<evidence type="ECO:0000256" key="3">
    <source>
        <dbReference type="PROSITE-ProRule" id="PRU00221"/>
    </source>
</evidence>
<feature type="compositionally biased region" description="Basic and acidic residues" evidence="4">
    <location>
        <begin position="169"/>
        <end position="182"/>
    </location>
</feature>
<dbReference type="HOGENOM" id="CLU_291581_0_0_1"/>
<dbReference type="PANTHER" id="PTHR19872">
    <property type="entry name" value="UBIQUITIN LIGASE SPECIFICITY FACTOR/HREP PROTEIN"/>
    <property type="match status" value="1"/>
</dbReference>
<dbReference type="Gene3D" id="1.20.1280.50">
    <property type="match status" value="1"/>
</dbReference>
<dbReference type="PROSITE" id="PS50294">
    <property type="entry name" value="WD_REPEATS_REGION"/>
    <property type="match status" value="3"/>
</dbReference>
<dbReference type="InterPro" id="IPR020472">
    <property type="entry name" value="WD40_PAC1"/>
</dbReference>
<dbReference type="EMBL" id="DS985242">
    <property type="protein sequence ID" value="EDV27374.1"/>
    <property type="molecule type" value="Genomic_DNA"/>
</dbReference>
<keyword evidence="1 3" id="KW-0853">WD repeat</keyword>
<dbReference type="CDD" id="cd00200">
    <property type="entry name" value="WD40"/>
    <property type="match status" value="1"/>
</dbReference>
<dbReference type="PhylomeDB" id="B3RN08"/>
<gene>
    <name evidence="6" type="ORF">TRIADDRAFT_52993</name>
</gene>
<dbReference type="InterPro" id="IPR001680">
    <property type="entry name" value="WD40_rpt"/>
</dbReference>
<dbReference type="SUPFAM" id="SSF50978">
    <property type="entry name" value="WD40 repeat-like"/>
    <property type="match status" value="1"/>
</dbReference>
<keyword evidence="7" id="KW-1185">Reference proteome</keyword>
<sequence>MPNPTPFSIANAPQLRCTTNKYDVTTCGECEACRLTQVLNKTKEWFTRCGEASQRRFTMGLMSRIDCKTTYERLLMLLTPLVGKDYTYTRSRSSPSLEIDYVSSPSDRALKKSFVINCINETWQWFTSAKEWTRINFLLSILQWCDTRLLHILNSQCKALHKWKTKEDVSPENSFHNDDSRSEYTVSSPRTPSPSSRSALIAKESRSSTVISSQLARPSTAISVRSDNSSCITEPVPIQTYGNWTDNNDNRNPKSYSSYSGKETNIPQCIQDSDNQYNNIEDFRDENLEEYISDDGQSSDEEISFPQYVINDTSGSCTYVDMIKRLPVHISKNILGMLDRVHLANCLCVSQHWRILVEQVQNDNMLQQQVWEEIMLMKGSSARGCNIRFASMTPVPVPQVVEGTHQVELTKESVNSPKHLHDIRNLRHAYNGVKTIDVVMDERNIFCDAYNLIVVSDQLDKHRIVHFGGGEYILVGSVDRRIKLLHAQNGKLVRVFHGHAGSIRALYMCEKEGYILSGSYDTTIRCWSLATGTFLKIFRGHQGTITCLDLHNNIPVSGARDKQVKVWNIFTGRCRRTFKHRHVISDVKIFDDTVASCCEGGRVKVWDVIKGKLIKSLKGHVGPVNCIKLDKYHLVSGGSDGYAFLWSAIGNYKGCLGAFRHPNAVTSVDFHYCRIITGSEDGKIRIWSIINGDCLRVMRGNSRSDPIFNLFAQDNRLITSTMRNVFNYTFEPVDWDYNATTAKFKVEILTVQHDNKPVERLAPSYIRVLRNRTFSTNNDRVHHDTVTPGKYGLHGRPLTANTLNPKSRPNSSCSSGISFSSRCVIQDKDTTNLKRPSTANVSSQVYGTKDRTLRPRSSPAKLYRKRQDQQDDDDNMTLNTCLSARSVRATSETQVETVKTFQKTTSKLRPSTAPVIRFADNIISDMYVEPRIIGRVKSANAALDRPQSSNINQMTKMVFKVGQPYSKDSNSDNDNNDSRQIKKHRTKSAHILHSSASVQSINIDKINSNNYLNLKTFEEELAYTKNLKKFNLAISKSKKKNQYISLD</sequence>
<dbReference type="InterPro" id="IPR015943">
    <property type="entry name" value="WD40/YVTN_repeat-like_dom_sf"/>
</dbReference>
<name>B3RN08_TRIAD</name>
<feature type="compositionally biased region" description="Polar residues" evidence="4">
    <location>
        <begin position="253"/>
        <end position="267"/>
    </location>
</feature>
<feature type="region of interest" description="Disordered" evidence="4">
    <location>
        <begin position="830"/>
        <end position="876"/>
    </location>
</feature>
<dbReference type="AlphaFoldDB" id="B3RN08"/>
<dbReference type="InterPro" id="IPR036047">
    <property type="entry name" value="F-box-like_dom_sf"/>
</dbReference>
<dbReference type="Pfam" id="PF00400">
    <property type="entry name" value="WD40"/>
    <property type="match status" value="4"/>
</dbReference>
<feature type="repeat" description="WD" evidence="3">
    <location>
        <begin position="538"/>
        <end position="577"/>
    </location>
</feature>
<dbReference type="Gene3D" id="2.130.10.10">
    <property type="entry name" value="YVTN repeat-like/Quinoprotein amine dehydrogenase"/>
    <property type="match status" value="1"/>
</dbReference>
<dbReference type="STRING" id="10228.B3RN08"/>
<dbReference type="Proteomes" id="UP000009022">
    <property type="component" value="Unassembled WGS sequence"/>
</dbReference>
<organism evidence="6 7">
    <name type="scientific">Trichoplax adhaerens</name>
    <name type="common">Trichoplax reptans</name>
    <dbReference type="NCBI Taxonomy" id="10228"/>
    <lineage>
        <taxon>Eukaryota</taxon>
        <taxon>Metazoa</taxon>
        <taxon>Placozoa</taxon>
        <taxon>Uniplacotomia</taxon>
        <taxon>Trichoplacea</taxon>
        <taxon>Trichoplacidae</taxon>
        <taxon>Trichoplax</taxon>
    </lineage>
</organism>
<evidence type="ECO:0000256" key="4">
    <source>
        <dbReference type="SAM" id="MobiDB-lite"/>
    </source>
</evidence>
<dbReference type="PRINTS" id="PR00320">
    <property type="entry name" value="GPROTEINBRPT"/>
</dbReference>
<proteinExistence type="predicted"/>
<dbReference type="CDD" id="cd22136">
    <property type="entry name" value="F-box_FBXW10"/>
    <property type="match status" value="1"/>
</dbReference>
<feature type="region of interest" description="Disordered" evidence="4">
    <location>
        <begin position="238"/>
        <end position="267"/>
    </location>
</feature>
<evidence type="ECO:0000256" key="1">
    <source>
        <dbReference type="ARBA" id="ARBA00022574"/>
    </source>
</evidence>
<dbReference type="InterPro" id="IPR051075">
    <property type="entry name" value="SCF_subunit_WD-repeat"/>
</dbReference>
<dbReference type="eggNOG" id="KOG0274">
    <property type="taxonomic scope" value="Eukaryota"/>
</dbReference>
<feature type="region of interest" description="Disordered" evidence="4">
    <location>
        <begin position="963"/>
        <end position="989"/>
    </location>
</feature>
<evidence type="ECO:0000259" key="5">
    <source>
        <dbReference type="PROSITE" id="PS50181"/>
    </source>
</evidence>
<dbReference type="PROSITE" id="PS50181">
    <property type="entry name" value="FBOX"/>
    <property type="match status" value="1"/>
</dbReference>
<feature type="domain" description="F-box" evidence="5">
    <location>
        <begin position="320"/>
        <end position="374"/>
    </location>
</feature>
<dbReference type="InterPro" id="IPR036322">
    <property type="entry name" value="WD40_repeat_dom_sf"/>
</dbReference>
<dbReference type="InterPro" id="IPR001810">
    <property type="entry name" value="F-box_dom"/>
</dbReference>
<evidence type="ECO:0000256" key="2">
    <source>
        <dbReference type="ARBA" id="ARBA00022737"/>
    </source>
</evidence>
<accession>B3RN08</accession>
<dbReference type="PROSITE" id="PS50082">
    <property type="entry name" value="WD_REPEATS_2"/>
    <property type="match status" value="4"/>
</dbReference>
<feature type="repeat" description="WD" evidence="3">
    <location>
        <begin position="496"/>
        <end position="537"/>
    </location>
</feature>
<dbReference type="SUPFAM" id="SSF81383">
    <property type="entry name" value="F-box domain"/>
    <property type="match status" value="1"/>
</dbReference>
<dbReference type="Pfam" id="PF00646">
    <property type="entry name" value="F-box"/>
    <property type="match status" value="1"/>
</dbReference>
<feature type="compositionally biased region" description="Low complexity" evidence="4">
    <location>
        <begin position="187"/>
        <end position="198"/>
    </location>
</feature>
<dbReference type="KEGG" id="tad:TRIADDRAFT_52993"/>
<feature type="repeat" description="WD" evidence="3">
    <location>
        <begin position="617"/>
        <end position="647"/>
    </location>
</feature>
<feature type="compositionally biased region" description="Polar residues" evidence="4">
    <location>
        <begin position="833"/>
        <end position="846"/>
    </location>
</feature>
<feature type="region of interest" description="Disordered" evidence="4">
    <location>
        <begin position="169"/>
        <end position="205"/>
    </location>
</feature>
<dbReference type="GeneID" id="6750985"/>
<dbReference type="SMART" id="SM00320">
    <property type="entry name" value="WD40"/>
    <property type="match status" value="5"/>
</dbReference>
<protein>
    <recommendedName>
        <fullName evidence="5">F-box domain-containing protein</fullName>
    </recommendedName>
</protein>
<feature type="compositionally biased region" description="Polar residues" evidence="4">
    <location>
        <begin position="799"/>
        <end position="810"/>
    </location>
</feature>
<keyword evidence="2" id="KW-0677">Repeat</keyword>
<feature type="repeat" description="WD" evidence="3">
    <location>
        <begin position="658"/>
        <end position="697"/>
    </location>
</feature>
<dbReference type="OMA" id="QKCETCI"/>
<evidence type="ECO:0000313" key="6">
    <source>
        <dbReference type="EMBL" id="EDV27374.1"/>
    </source>
</evidence>
<reference evidence="6 7" key="1">
    <citation type="journal article" date="2008" name="Nature">
        <title>The Trichoplax genome and the nature of placozoans.</title>
        <authorList>
            <person name="Srivastava M."/>
            <person name="Begovic E."/>
            <person name="Chapman J."/>
            <person name="Putnam N.H."/>
            <person name="Hellsten U."/>
            <person name="Kawashima T."/>
            <person name="Kuo A."/>
            <person name="Mitros T."/>
            <person name="Salamov A."/>
            <person name="Carpenter M.L."/>
            <person name="Signorovitch A.Y."/>
            <person name="Moreno M.A."/>
            <person name="Kamm K."/>
            <person name="Grimwood J."/>
            <person name="Schmutz J."/>
            <person name="Shapiro H."/>
            <person name="Grigoriev I.V."/>
            <person name="Buss L.W."/>
            <person name="Schierwater B."/>
            <person name="Dellaporta S.L."/>
            <person name="Rokhsar D.S."/>
        </authorList>
    </citation>
    <scope>NUCLEOTIDE SEQUENCE [LARGE SCALE GENOMIC DNA]</scope>
    <source>
        <strain evidence="6 7">Grell-BS-1999</strain>
    </source>
</reference>
<dbReference type="OrthoDB" id="674604at2759"/>
<dbReference type="CTD" id="6750985"/>
<dbReference type="PANTHER" id="PTHR19872:SF7">
    <property type="entry name" value="F-BOX AND WD REPEAT DOMAIN CONTAINING PROTEIN 10B-RELATED"/>
    <property type="match status" value="1"/>
</dbReference>
<dbReference type="RefSeq" id="XP_002109208.1">
    <property type="nucleotide sequence ID" value="XM_002109172.1"/>
</dbReference>
<feature type="region of interest" description="Disordered" evidence="4">
    <location>
        <begin position="779"/>
        <end position="816"/>
    </location>
</feature>